<dbReference type="InterPro" id="IPR006311">
    <property type="entry name" value="TAT_signal"/>
</dbReference>
<dbReference type="RefSeq" id="WP_211115391.1">
    <property type="nucleotide sequence ID" value="NZ_VITN01000032.1"/>
</dbReference>
<dbReference type="Proteomes" id="UP000319859">
    <property type="component" value="Unassembled WGS sequence"/>
</dbReference>
<reference evidence="2 3" key="1">
    <citation type="submission" date="2019-06" db="EMBL/GenBank/DDBJ databases">
        <title>Genomic Encyclopedia of Type Strains, Phase IV (KMG-V): Genome sequencing to study the core and pangenomes of soil and plant-associated prokaryotes.</title>
        <authorList>
            <person name="Whitman W."/>
        </authorList>
    </citation>
    <scope>NUCLEOTIDE SEQUENCE [LARGE SCALE GENOMIC DNA]</scope>
    <source>
        <strain evidence="2 3">BR 11880</strain>
    </source>
</reference>
<name>A0A560EN52_9PROT</name>
<dbReference type="Gene3D" id="3.10.450.710">
    <property type="entry name" value="Tgt2/MlaC"/>
    <property type="match status" value="1"/>
</dbReference>
<gene>
    <name evidence="2" type="ORF">FBZ89_13249</name>
</gene>
<dbReference type="InterPro" id="IPR008869">
    <property type="entry name" value="MlaC/ttg2D"/>
</dbReference>
<dbReference type="Pfam" id="PF05494">
    <property type="entry name" value="MlaC"/>
    <property type="match status" value="1"/>
</dbReference>
<dbReference type="PIRSF" id="PIRSF004649">
    <property type="entry name" value="MlaC"/>
    <property type="match status" value="1"/>
</dbReference>
<sequence>MTNMLTRRTLLLGTATMGLALSLGLPFATPAQAAADTGAAVKFVQGLGDKAIGVLSKPGASKAEIQSTFNQLLQQNFDLQTIGRFVLGRYWNVANDAQRQEYMKLFQTMIVSVYSERFSQYAGETFKVGAAQPDGDKDAIVNSQVVRSNGPAVNVDWRLRSKDGSFRIIDVVVENVSMSLTQRSEFASVIESHGGDFNALLEALRDRIQKANAGVAQ</sequence>
<accession>A0A560EN52</accession>
<feature type="signal peptide" evidence="1">
    <location>
        <begin position="1"/>
        <end position="33"/>
    </location>
</feature>
<evidence type="ECO:0000313" key="2">
    <source>
        <dbReference type="EMBL" id="TWB10780.1"/>
    </source>
</evidence>
<feature type="chain" id="PRO_5021760815" evidence="1">
    <location>
        <begin position="34"/>
        <end position="217"/>
    </location>
</feature>
<protein>
    <submittedName>
        <fullName evidence="2">Phospholipid transport system substrate-binding protein</fullName>
    </submittedName>
</protein>
<proteinExistence type="predicted"/>
<evidence type="ECO:0000256" key="1">
    <source>
        <dbReference type="SAM" id="SignalP"/>
    </source>
</evidence>
<dbReference type="InterPro" id="IPR042245">
    <property type="entry name" value="Tgt2/MlaC_sf"/>
</dbReference>
<evidence type="ECO:0000313" key="3">
    <source>
        <dbReference type="Proteomes" id="UP000319859"/>
    </source>
</evidence>
<keyword evidence="1" id="KW-0732">Signal</keyword>
<dbReference type="AlphaFoldDB" id="A0A560EN52"/>
<organism evidence="2 3">
    <name type="scientific">Nitrospirillum amazonense</name>
    <dbReference type="NCBI Taxonomy" id="28077"/>
    <lineage>
        <taxon>Bacteria</taxon>
        <taxon>Pseudomonadati</taxon>
        <taxon>Pseudomonadota</taxon>
        <taxon>Alphaproteobacteria</taxon>
        <taxon>Rhodospirillales</taxon>
        <taxon>Azospirillaceae</taxon>
        <taxon>Nitrospirillum</taxon>
    </lineage>
</organism>
<dbReference type="EMBL" id="VITN01000032">
    <property type="protein sequence ID" value="TWB10780.1"/>
    <property type="molecule type" value="Genomic_DNA"/>
</dbReference>
<comment type="caution">
    <text evidence="2">The sequence shown here is derived from an EMBL/GenBank/DDBJ whole genome shotgun (WGS) entry which is preliminary data.</text>
</comment>
<dbReference type="PANTHER" id="PTHR36573:SF1">
    <property type="entry name" value="INTERMEMBRANE PHOSPHOLIPID TRANSPORT SYSTEM BINDING PROTEIN MLAC"/>
    <property type="match status" value="1"/>
</dbReference>
<dbReference type="PROSITE" id="PS51318">
    <property type="entry name" value="TAT"/>
    <property type="match status" value="1"/>
</dbReference>
<dbReference type="PANTHER" id="PTHR36573">
    <property type="entry name" value="INTERMEMBRANE PHOSPHOLIPID TRANSPORT SYSTEM BINDING PROTEIN MLAC"/>
    <property type="match status" value="1"/>
</dbReference>